<dbReference type="SUPFAM" id="SSF54427">
    <property type="entry name" value="NTF2-like"/>
    <property type="match status" value="1"/>
</dbReference>
<organism evidence="2 3">
    <name type="scientific">Natronosalvus hydrolyticus</name>
    <dbReference type="NCBI Taxonomy" id="2979988"/>
    <lineage>
        <taxon>Archaea</taxon>
        <taxon>Methanobacteriati</taxon>
        <taxon>Methanobacteriota</taxon>
        <taxon>Stenosarchaea group</taxon>
        <taxon>Halobacteria</taxon>
        <taxon>Halobacteriales</taxon>
        <taxon>Natrialbaceae</taxon>
        <taxon>Natronosalvus</taxon>
    </lineage>
</organism>
<protein>
    <recommendedName>
        <fullName evidence="4">SnoaL-like domain-containing protein</fullName>
    </recommendedName>
</protein>
<reference evidence="2 3" key="1">
    <citation type="submission" date="2022-09" db="EMBL/GenBank/DDBJ databases">
        <title>Enrichment on poylsaccharides allowed isolation of novel metabolic and taxonomic groups of Haloarchaea.</title>
        <authorList>
            <person name="Sorokin D.Y."/>
            <person name="Elcheninov A.G."/>
            <person name="Khizhniak T.V."/>
            <person name="Kolganova T.V."/>
            <person name="Kublanov I.V."/>
        </authorList>
    </citation>
    <scope>NUCLEOTIDE SEQUENCE [LARGE SCALE GENOMIC DNA]</scope>
    <source>
        <strain evidence="2 3">AArc-curdl1</strain>
    </source>
</reference>
<gene>
    <name evidence="2" type="ORF">OB919_16490</name>
</gene>
<dbReference type="Proteomes" id="UP001321047">
    <property type="component" value="Unassembled WGS sequence"/>
</dbReference>
<dbReference type="AlphaFoldDB" id="A0AAP2ZAX9"/>
<evidence type="ECO:0008006" key="4">
    <source>
        <dbReference type="Google" id="ProtNLM"/>
    </source>
</evidence>
<proteinExistence type="predicted"/>
<dbReference type="InterPro" id="IPR032710">
    <property type="entry name" value="NTF2-like_dom_sf"/>
</dbReference>
<feature type="compositionally biased region" description="Basic and acidic residues" evidence="1">
    <location>
        <begin position="113"/>
        <end position="131"/>
    </location>
</feature>
<accession>A0AAP2ZAX9</accession>
<dbReference type="Gene3D" id="3.10.450.50">
    <property type="match status" value="1"/>
</dbReference>
<feature type="region of interest" description="Disordered" evidence="1">
    <location>
        <begin position="56"/>
        <end position="79"/>
    </location>
</feature>
<evidence type="ECO:0000256" key="1">
    <source>
        <dbReference type="SAM" id="MobiDB-lite"/>
    </source>
</evidence>
<sequence>MSSQSSSDTLPLEVVFAFYAACNKSATDTITRLLTVDATWVDREVNGSRTYQGRSAVCERSMRSPDAGESNPQTVPTSIDRVSDAEIVVRGRILEGRRETPFTDRIDVDDGHIRGVVRERGSRRSEPETDQRSGSATNQQSRLETDQQSESPTRGERGHGVK</sequence>
<dbReference type="RefSeq" id="WP_342809874.1">
    <property type="nucleotide sequence ID" value="NZ_JAOPJZ010000018.1"/>
</dbReference>
<keyword evidence="3" id="KW-1185">Reference proteome</keyword>
<name>A0AAP2ZAX9_9EURY</name>
<evidence type="ECO:0000313" key="2">
    <source>
        <dbReference type="EMBL" id="MCU4753563.1"/>
    </source>
</evidence>
<feature type="compositionally biased region" description="Basic and acidic residues" evidence="1">
    <location>
        <begin position="153"/>
        <end position="162"/>
    </location>
</feature>
<feature type="compositionally biased region" description="Polar residues" evidence="1">
    <location>
        <begin position="132"/>
        <end position="152"/>
    </location>
</feature>
<dbReference type="EMBL" id="JAOPJZ010000018">
    <property type="protein sequence ID" value="MCU4753563.1"/>
    <property type="molecule type" value="Genomic_DNA"/>
</dbReference>
<feature type="region of interest" description="Disordered" evidence="1">
    <location>
        <begin position="113"/>
        <end position="162"/>
    </location>
</feature>
<evidence type="ECO:0000313" key="3">
    <source>
        <dbReference type="Proteomes" id="UP001321047"/>
    </source>
</evidence>
<comment type="caution">
    <text evidence="2">The sequence shown here is derived from an EMBL/GenBank/DDBJ whole genome shotgun (WGS) entry which is preliminary data.</text>
</comment>